<dbReference type="InterPro" id="IPR038659">
    <property type="entry name" value="AOX_sf"/>
</dbReference>
<dbReference type="InParanoid" id="A0A1I4EMR6"/>
<dbReference type="Gene3D" id="1.20.1260.140">
    <property type="entry name" value="Alternative oxidase"/>
    <property type="match status" value="1"/>
</dbReference>
<dbReference type="AlphaFoldDB" id="A0A1I4EMR6"/>
<evidence type="ECO:0000256" key="10">
    <source>
        <dbReference type="ARBA" id="ARBA00023004"/>
    </source>
</evidence>
<dbReference type="InterPro" id="IPR002680">
    <property type="entry name" value="AOX"/>
</dbReference>
<gene>
    <name evidence="13" type="ORF">SAMN04488085_10682</name>
</gene>
<evidence type="ECO:0000256" key="4">
    <source>
        <dbReference type="ARBA" id="ARBA00022660"/>
    </source>
</evidence>
<dbReference type="Proteomes" id="UP000199152">
    <property type="component" value="Unassembled WGS sequence"/>
</dbReference>
<protein>
    <submittedName>
        <fullName evidence="13">Alternative oxidase</fullName>
    </submittedName>
</protein>
<keyword evidence="4" id="KW-0679">Respiratory chain</keyword>
<evidence type="ECO:0000256" key="9">
    <source>
        <dbReference type="ARBA" id="ARBA00023002"/>
    </source>
</evidence>
<name>A0A1I4EMR6_9ACTN</name>
<dbReference type="RefSeq" id="WP_143087156.1">
    <property type="nucleotide sequence ID" value="NZ_FOSW01000006.1"/>
</dbReference>
<evidence type="ECO:0000256" key="8">
    <source>
        <dbReference type="ARBA" id="ARBA00022989"/>
    </source>
</evidence>
<evidence type="ECO:0000256" key="5">
    <source>
        <dbReference type="ARBA" id="ARBA00022692"/>
    </source>
</evidence>
<keyword evidence="8" id="KW-1133">Transmembrane helix</keyword>
<keyword evidence="9" id="KW-0560">Oxidoreductase</keyword>
<comment type="subcellular location">
    <subcellularLocation>
        <location evidence="2">Membrane</location>
    </subcellularLocation>
</comment>
<dbReference type="GO" id="GO:0009916">
    <property type="term" value="F:alternative oxidase activity"/>
    <property type="evidence" value="ECO:0007669"/>
    <property type="project" value="InterPro"/>
</dbReference>
<dbReference type="GO" id="GO:0046872">
    <property type="term" value="F:metal ion binding"/>
    <property type="evidence" value="ECO:0007669"/>
    <property type="project" value="UniProtKB-KW"/>
</dbReference>
<dbReference type="OrthoDB" id="9801468at2"/>
<comment type="cofactor">
    <cofactor evidence="1">
        <name>Fe cation</name>
        <dbReference type="ChEBI" id="CHEBI:24875"/>
    </cofactor>
</comment>
<dbReference type="Pfam" id="PF01786">
    <property type="entry name" value="AOX"/>
    <property type="match status" value="1"/>
</dbReference>
<dbReference type="EMBL" id="FOSW01000006">
    <property type="protein sequence ID" value="SFL06483.1"/>
    <property type="molecule type" value="Genomic_DNA"/>
</dbReference>
<keyword evidence="5" id="KW-0812">Transmembrane</keyword>
<keyword evidence="6" id="KW-0479">Metal-binding</keyword>
<evidence type="ECO:0000256" key="6">
    <source>
        <dbReference type="ARBA" id="ARBA00022723"/>
    </source>
</evidence>
<keyword evidence="3" id="KW-0813">Transport</keyword>
<accession>A0A1I4EMR6</accession>
<keyword evidence="7" id="KW-0249">Electron transport</keyword>
<sequence length="230" mass="27025">MSEPIPAEARPHGAMRSLTPAQRRQWQENTLHSPRLRYGIPARLLFRLEDVVFGRGRSVPKFRALEIINRVAYQAWEQAAYYLAGKLQERSARARQLHDTVEVDRAEQDNEKWHVLILDELEAAEGGQESWLRFRLLPQLIAFAVYQQFWLMRVFRPSWAYRFNADIEDHAEHEYAQFVAEHPEWDDRPFQSLAAPEYGTYDSLADVLRQIGDDEGVHKRISLDRLTRAR</sequence>
<organism evidence="13 14">
    <name type="scientific">Geodermatophilus ruber</name>
    <dbReference type="NCBI Taxonomy" id="504800"/>
    <lineage>
        <taxon>Bacteria</taxon>
        <taxon>Bacillati</taxon>
        <taxon>Actinomycetota</taxon>
        <taxon>Actinomycetes</taxon>
        <taxon>Geodermatophilales</taxon>
        <taxon>Geodermatophilaceae</taxon>
        <taxon>Geodermatophilus</taxon>
    </lineage>
</organism>
<evidence type="ECO:0000256" key="11">
    <source>
        <dbReference type="ARBA" id="ARBA00023136"/>
    </source>
</evidence>
<evidence type="ECO:0000256" key="12">
    <source>
        <dbReference type="SAM" id="MobiDB-lite"/>
    </source>
</evidence>
<evidence type="ECO:0000256" key="1">
    <source>
        <dbReference type="ARBA" id="ARBA00001962"/>
    </source>
</evidence>
<evidence type="ECO:0000313" key="13">
    <source>
        <dbReference type="EMBL" id="SFL06483.1"/>
    </source>
</evidence>
<evidence type="ECO:0000313" key="14">
    <source>
        <dbReference type="Proteomes" id="UP000199152"/>
    </source>
</evidence>
<dbReference type="GO" id="GO:0016020">
    <property type="term" value="C:membrane"/>
    <property type="evidence" value="ECO:0007669"/>
    <property type="project" value="UniProtKB-SubCell"/>
</dbReference>
<keyword evidence="14" id="KW-1185">Reference proteome</keyword>
<keyword evidence="11" id="KW-0472">Membrane</keyword>
<feature type="region of interest" description="Disordered" evidence="12">
    <location>
        <begin position="1"/>
        <end position="23"/>
    </location>
</feature>
<keyword evidence="10" id="KW-0408">Iron</keyword>
<evidence type="ECO:0000256" key="2">
    <source>
        <dbReference type="ARBA" id="ARBA00004370"/>
    </source>
</evidence>
<evidence type="ECO:0000256" key="3">
    <source>
        <dbReference type="ARBA" id="ARBA00022448"/>
    </source>
</evidence>
<reference evidence="13 14" key="1">
    <citation type="submission" date="2016-10" db="EMBL/GenBank/DDBJ databases">
        <authorList>
            <person name="de Groot N.N."/>
        </authorList>
    </citation>
    <scope>NUCLEOTIDE SEQUENCE [LARGE SCALE GENOMIC DNA]</scope>
    <source>
        <strain evidence="13 14">DSM 45317</strain>
    </source>
</reference>
<proteinExistence type="predicted"/>
<evidence type="ECO:0000256" key="7">
    <source>
        <dbReference type="ARBA" id="ARBA00022982"/>
    </source>
</evidence>